<organism evidence="5 6">
    <name type="scientific">Mucilaginibacter paludis DSM 18603</name>
    <dbReference type="NCBI Taxonomy" id="714943"/>
    <lineage>
        <taxon>Bacteria</taxon>
        <taxon>Pseudomonadati</taxon>
        <taxon>Bacteroidota</taxon>
        <taxon>Sphingobacteriia</taxon>
        <taxon>Sphingobacteriales</taxon>
        <taxon>Sphingobacteriaceae</taxon>
        <taxon>Mucilaginibacter</taxon>
    </lineage>
</organism>
<dbReference type="PROSITE" id="PS01124">
    <property type="entry name" value="HTH_ARAC_FAMILY_2"/>
    <property type="match status" value="1"/>
</dbReference>
<dbReference type="InterPro" id="IPR037923">
    <property type="entry name" value="HTH-like"/>
</dbReference>
<reference evidence="5" key="1">
    <citation type="submission" date="2011-09" db="EMBL/GenBank/DDBJ databases">
        <title>The permanent draft genome of Mucilaginibacter paludis DSM 18603.</title>
        <authorList>
            <consortium name="US DOE Joint Genome Institute (JGI-PGF)"/>
            <person name="Lucas S."/>
            <person name="Han J."/>
            <person name="Lapidus A."/>
            <person name="Bruce D."/>
            <person name="Goodwin L."/>
            <person name="Pitluck S."/>
            <person name="Peters L."/>
            <person name="Kyrpides N."/>
            <person name="Mavromatis K."/>
            <person name="Ivanova N."/>
            <person name="Mikhailova N."/>
            <person name="Held B."/>
            <person name="Detter J.C."/>
            <person name="Tapia R."/>
            <person name="Han C."/>
            <person name="Land M."/>
            <person name="Hauser L."/>
            <person name="Markowitz V."/>
            <person name="Cheng J.-F."/>
            <person name="Hugenholtz P."/>
            <person name="Woyke T."/>
            <person name="Wu D."/>
            <person name="Tindall B."/>
            <person name="Brambilla E."/>
            <person name="Klenk H.-P."/>
            <person name="Eisen J.A."/>
        </authorList>
    </citation>
    <scope>NUCLEOTIDE SEQUENCE [LARGE SCALE GENOMIC DNA]</scope>
    <source>
        <strain evidence="5">DSM 18603</strain>
    </source>
</reference>
<evidence type="ECO:0000313" key="6">
    <source>
        <dbReference type="Proteomes" id="UP000002774"/>
    </source>
</evidence>
<evidence type="ECO:0000259" key="4">
    <source>
        <dbReference type="PROSITE" id="PS01124"/>
    </source>
</evidence>
<dbReference type="eggNOG" id="COG4977">
    <property type="taxonomic scope" value="Bacteria"/>
</dbReference>
<dbReference type="SUPFAM" id="SSF46689">
    <property type="entry name" value="Homeodomain-like"/>
    <property type="match status" value="2"/>
</dbReference>
<keyword evidence="1" id="KW-0805">Transcription regulation</keyword>
<dbReference type="InterPro" id="IPR014710">
    <property type="entry name" value="RmlC-like_jellyroll"/>
</dbReference>
<evidence type="ECO:0000313" key="5">
    <source>
        <dbReference type="EMBL" id="EHQ28692.1"/>
    </source>
</evidence>
<dbReference type="Gene3D" id="2.60.120.10">
    <property type="entry name" value="Jelly Rolls"/>
    <property type="match status" value="1"/>
</dbReference>
<dbReference type="Pfam" id="PF02311">
    <property type="entry name" value="AraC_binding"/>
    <property type="match status" value="1"/>
</dbReference>
<dbReference type="RefSeq" id="WP_008509571.1">
    <property type="nucleotide sequence ID" value="NZ_CM001403.1"/>
</dbReference>
<dbReference type="PANTHER" id="PTHR11019:SF199">
    <property type="entry name" value="HTH-TYPE TRANSCRIPTIONAL REGULATOR NIMR"/>
    <property type="match status" value="1"/>
</dbReference>
<dbReference type="Gene3D" id="1.10.10.60">
    <property type="entry name" value="Homeodomain-like"/>
    <property type="match status" value="2"/>
</dbReference>
<dbReference type="SUPFAM" id="SSF51215">
    <property type="entry name" value="Regulatory protein AraC"/>
    <property type="match status" value="1"/>
</dbReference>
<evidence type="ECO:0000256" key="3">
    <source>
        <dbReference type="ARBA" id="ARBA00023163"/>
    </source>
</evidence>
<feature type="domain" description="HTH araC/xylS-type" evidence="4">
    <location>
        <begin position="165"/>
        <end position="263"/>
    </location>
</feature>
<dbReference type="GO" id="GO:0043565">
    <property type="term" value="F:sequence-specific DNA binding"/>
    <property type="evidence" value="ECO:0007669"/>
    <property type="project" value="InterPro"/>
</dbReference>
<accession>H1Y773</accession>
<dbReference type="InterPro" id="IPR003313">
    <property type="entry name" value="AraC-bd"/>
</dbReference>
<keyword evidence="2" id="KW-0238">DNA-binding</keyword>
<dbReference type="Pfam" id="PF12833">
    <property type="entry name" value="HTH_18"/>
    <property type="match status" value="1"/>
</dbReference>
<keyword evidence="6" id="KW-1185">Reference proteome</keyword>
<dbReference type="AlphaFoldDB" id="H1Y773"/>
<dbReference type="Proteomes" id="UP000002774">
    <property type="component" value="Chromosome"/>
</dbReference>
<evidence type="ECO:0000256" key="2">
    <source>
        <dbReference type="ARBA" id="ARBA00023125"/>
    </source>
</evidence>
<dbReference type="InterPro" id="IPR018060">
    <property type="entry name" value="HTH_AraC"/>
</dbReference>
<dbReference type="GO" id="GO:0003700">
    <property type="term" value="F:DNA-binding transcription factor activity"/>
    <property type="evidence" value="ECO:0007669"/>
    <property type="project" value="InterPro"/>
</dbReference>
<sequence length="265" mass="30702">MKELLTTQEYLVHIDKYPRTIYVLHEKSERRFPVHYHTKGQLTYVEGGIAYVHTEGNTYVIPARHYIWIPGQLSHFLQMGNSATAIRTIYFHMDIGDSIFYQHMGIYPINNLLHEMILYTSRYHGDQEPQSKSFIFLMALKNMLPESEKHSLPIILPTTQNQRLRPVLQYLNQNAGQVLTLQTVSSQFGLSERSLSRLFQLVLSISFLQYLRQLRMVKAVEMMLQTDLNLSQIAYATGYGSISAFSNTFYQLTQQRPSLFVGSLP</sequence>
<dbReference type="HOGENOM" id="CLU_000445_87_1_10"/>
<proteinExistence type="predicted"/>
<keyword evidence="3" id="KW-0804">Transcription</keyword>
<dbReference type="SMART" id="SM00342">
    <property type="entry name" value="HTH_ARAC"/>
    <property type="match status" value="1"/>
</dbReference>
<evidence type="ECO:0000256" key="1">
    <source>
        <dbReference type="ARBA" id="ARBA00023015"/>
    </source>
</evidence>
<dbReference type="OrthoDB" id="1266582at2"/>
<gene>
    <name evidence="5" type="ORF">Mucpa_4603</name>
</gene>
<dbReference type="InterPro" id="IPR009057">
    <property type="entry name" value="Homeodomain-like_sf"/>
</dbReference>
<name>H1Y773_9SPHI</name>
<dbReference type="STRING" id="714943.Mucpa_4603"/>
<dbReference type="PANTHER" id="PTHR11019">
    <property type="entry name" value="HTH-TYPE TRANSCRIPTIONAL REGULATOR NIMR"/>
    <property type="match status" value="1"/>
</dbReference>
<dbReference type="EMBL" id="CM001403">
    <property type="protein sequence ID" value="EHQ28692.1"/>
    <property type="molecule type" value="Genomic_DNA"/>
</dbReference>
<protein>
    <submittedName>
        <fullName evidence="5">Transcriptional regulator, AraC family</fullName>
    </submittedName>
</protein>